<reference evidence="4 5" key="1">
    <citation type="submission" date="2017-08" db="EMBL/GenBank/DDBJ databases">
        <title>Acidophilic green algal genome provides insights into adaptation to an acidic environment.</title>
        <authorList>
            <person name="Hirooka S."/>
            <person name="Hirose Y."/>
            <person name="Kanesaki Y."/>
            <person name="Higuchi S."/>
            <person name="Fujiwara T."/>
            <person name="Onuma R."/>
            <person name="Era A."/>
            <person name="Ohbayashi R."/>
            <person name="Uzuka A."/>
            <person name="Nozaki H."/>
            <person name="Yoshikawa H."/>
            <person name="Miyagishima S.Y."/>
        </authorList>
    </citation>
    <scope>NUCLEOTIDE SEQUENCE [LARGE SCALE GENOMIC DNA]</scope>
    <source>
        <strain evidence="4 5">NIES-2499</strain>
    </source>
</reference>
<dbReference type="InterPro" id="IPR006843">
    <property type="entry name" value="PAP/fibrillin_dom"/>
</dbReference>
<feature type="domain" description="Plastid lipid-associated protein/fibrillin conserved" evidence="3">
    <location>
        <begin position="233"/>
        <end position="274"/>
    </location>
</feature>
<dbReference type="InterPro" id="IPR039633">
    <property type="entry name" value="PAP"/>
</dbReference>
<evidence type="ECO:0000256" key="2">
    <source>
        <dbReference type="ARBA" id="ARBA00022640"/>
    </source>
</evidence>
<dbReference type="Pfam" id="PF04755">
    <property type="entry name" value="PAP_fibrillin"/>
    <property type="match status" value="3"/>
</dbReference>
<comment type="caution">
    <text evidence="4">The sequence shown here is derived from an EMBL/GenBank/DDBJ whole genome shotgun (WGS) entry which is preliminary data.</text>
</comment>
<name>A0A250X5K9_9CHLO</name>
<accession>A0A250X5K9</accession>
<gene>
    <name evidence="4" type="ORF">CEUSTIGMA_g5768.t1</name>
</gene>
<evidence type="ECO:0000259" key="3">
    <source>
        <dbReference type="Pfam" id="PF04755"/>
    </source>
</evidence>
<evidence type="ECO:0000313" key="5">
    <source>
        <dbReference type="Proteomes" id="UP000232323"/>
    </source>
</evidence>
<dbReference type="AlphaFoldDB" id="A0A250X5K9"/>
<sequence>MPHNVGLSARSKSNAFVTFSATRPLIASKIGFQNSRIQTPWICEAALTNVTTVRTTISRRNDITDAQSTVLTSLGSVKGRGKSGLDDVQKEELAAAVQILEADGGLRDVTVAEKGLLDGRWRLLFTSRPGTASPIQNTFTGVDSFSVFQDVDLSGEQPTISNVVDFGSKIGYLKVQALASTDTRPLEGFTPRQGAGIPLFGKSFTYPAATDNSRVDFQFDNAAFHFKALPFTIPYPVPFRLLGDETKGWLDVTYMSPDGNFRLSRGNKGTLFILVKEERFKSYLESAIRTKDDDKVLSLIQLLALDNPTKAPAKSEKAAGNWRLIWSQQAPNASPLQKFGSQQANSFQLIDGETGTLQNLVLLLGGLLQIRADADCSPTSDIRTSVFIKEAAISLGNVLKIPVKVPKGDNNPGFIDWLYLDEDLRITKGSKGSIFVHKREIDSEEITS</sequence>
<keyword evidence="2" id="KW-0934">Plastid</keyword>
<proteinExistence type="predicted"/>
<dbReference type="STRING" id="1157962.A0A250X5K9"/>
<dbReference type="PANTHER" id="PTHR31906">
    <property type="entry name" value="PLASTID-LIPID-ASSOCIATED PROTEIN 4, CHLOROPLASTIC-RELATED"/>
    <property type="match status" value="1"/>
</dbReference>
<feature type="domain" description="Plastid lipid-associated protein/fibrillin conserved" evidence="3">
    <location>
        <begin position="77"/>
        <end position="177"/>
    </location>
</feature>
<dbReference type="Proteomes" id="UP000232323">
    <property type="component" value="Unassembled WGS sequence"/>
</dbReference>
<protein>
    <recommendedName>
        <fullName evidence="3">Plastid lipid-associated protein/fibrillin conserved domain-containing protein</fullName>
    </recommendedName>
</protein>
<evidence type="ECO:0000313" key="4">
    <source>
        <dbReference type="EMBL" id="GAX78326.1"/>
    </source>
</evidence>
<comment type="subcellular location">
    <subcellularLocation>
        <location evidence="1">Plastid</location>
    </subcellularLocation>
</comment>
<organism evidence="4 5">
    <name type="scientific">Chlamydomonas eustigma</name>
    <dbReference type="NCBI Taxonomy" id="1157962"/>
    <lineage>
        <taxon>Eukaryota</taxon>
        <taxon>Viridiplantae</taxon>
        <taxon>Chlorophyta</taxon>
        <taxon>core chlorophytes</taxon>
        <taxon>Chlorophyceae</taxon>
        <taxon>CS clade</taxon>
        <taxon>Chlamydomonadales</taxon>
        <taxon>Chlamydomonadaceae</taxon>
        <taxon>Chlamydomonas</taxon>
    </lineage>
</organism>
<feature type="domain" description="Plastid lipid-associated protein/fibrillin conserved" evidence="3">
    <location>
        <begin position="290"/>
        <end position="436"/>
    </location>
</feature>
<dbReference type="OrthoDB" id="348976at2759"/>
<evidence type="ECO:0000256" key="1">
    <source>
        <dbReference type="ARBA" id="ARBA00004474"/>
    </source>
</evidence>
<dbReference type="EMBL" id="BEGY01000031">
    <property type="protein sequence ID" value="GAX78326.1"/>
    <property type="molecule type" value="Genomic_DNA"/>
</dbReference>
<dbReference type="GO" id="GO:0009536">
    <property type="term" value="C:plastid"/>
    <property type="evidence" value="ECO:0007669"/>
    <property type="project" value="UniProtKB-SubCell"/>
</dbReference>
<keyword evidence="5" id="KW-1185">Reference proteome</keyword>